<reference evidence="1" key="1">
    <citation type="submission" date="2019-04" db="EMBL/GenBank/DDBJ databases">
        <title>Microbes associate with the intestines of laboratory mice.</title>
        <authorList>
            <person name="Navarre W."/>
            <person name="Wong E."/>
            <person name="Huang K.C."/>
            <person name="Tropini C."/>
            <person name="Ng K."/>
            <person name="Yu B."/>
        </authorList>
    </citation>
    <scope>NUCLEOTIDE SEQUENCE</scope>
    <source>
        <strain evidence="1">NM86_A22</strain>
    </source>
</reference>
<name>A0AC61S456_9BACT</name>
<accession>A0AC61S456</accession>
<gene>
    <name evidence="1" type="ORF">E5990_08720</name>
</gene>
<protein>
    <submittedName>
        <fullName evidence="1">YraN family protein</fullName>
    </submittedName>
</protein>
<keyword evidence="2" id="KW-1185">Reference proteome</keyword>
<evidence type="ECO:0000313" key="1">
    <source>
        <dbReference type="EMBL" id="THG45691.1"/>
    </source>
</evidence>
<dbReference type="EMBL" id="SSTG01000124">
    <property type="protein sequence ID" value="THG45691.1"/>
    <property type="molecule type" value="Genomic_DNA"/>
</dbReference>
<dbReference type="Proteomes" id="UP000305401">
    <property type="component" value="Unassembled WGS sequence"/>
</dbReference>
<evidence type="ECO:0000313" key="2">
    <source>
        <dbReference type="Proteomes" id="UP000305401"/>
    </source>
</evidence>
<organism evidence="1 2">
    <name type="scientific">Muribaculum caecicola</name>
    <dbReference type="NCBI Taxonomy" id="3038144"/>
    <lineage>
        <taxon>Bacteria</taxon>
        <taxon>Pseudomonadati</taxon>
        <taxon>Bacteroidota</taxon>
        <taxon>Bacteroidia</taxon>
        <taxon>Bacteroidales</taxon>
        <taxon>Muribaculaceae</taxon>
        <taxon>Muribaculum</taxon>
    </lineage>
</organism>
<comment type="caution">
    <text evidence="1">The sequence shown here is derived from an EMBL/GenBank/DDBJ whole genome shotgun (WGS) entry which is preliminary data.</text>
</comment>
<proteinExistence type="predicted"/>
<sequence length="120" mass="13672">MDFGKQGETIARNYLIAKGYAIRQQNARIGHLEIDIVAMHGNRIVFVEVKTRHTGSTHPLDAVTPRKIQRLCKAADAYIKAYNIPHEVQFDIIAIIFSPDGNYTLEHIPDAFFPPLHTYR</sequence>